<reference evidence="1 2" key="1">
    <citation type="submission" date="2024-02" db="EMBL/GenBank/DDBJ databases">
        <title>Rhodopirellula caenicola NBRC 110016.</title>
        <authorList>
            <person name="Ichikawa N."/>
            <person name="Katano-Makiyama Y."/>
            <person name="Hidaka K."/>
        </authorList>
    </citation>
    <scope>NUCLEOTIDE SEQUENCE [LARGE SCALE GENOMIC DNA]</scope>
    <source>
        <strain evidence="1 2">NBRC 110016</strain>
    </source>
</reference>
<protein>
    <recommendedName>
        <fullName evidence="3">DUF885 domain-containing protein</fullName>
    </recommendedName>
</protein>
<name>A0ABP9VM41_9BACT</name>
<keyword evidence="2" id="KW-1185">Reference proteome</keyword>
<accession>A0ABP9VM41</accession>
<dbReference type="EMBL" id="BAABRO010000003">
    <property type="protein sequence ID" value="GAA5506265.1"/>
    <property type="molecule type" value="Genomic_DNA"/>
</dbReference>
<sequence length="648" mass="74209">MTDGDPSRNAQLFGERCFVQESCAFAERIVVNYQQAMRMMPLSRCCVHRNGRLFERRSGIDMTKIGSVLLVSLLMASALLADDSHVDAEFARLGEQYIDQFAEFSPVQATSLGDHRFDGKLDDVSQAARERKLAWLSDFAKQLDGIDSKQLSRANQVDLALLKHSIEYKQWQATKLQEWRWNPLIYTGISGDAVYSLMARDFAPRRDRLLNVASRLEQFPRFFEQVRAILDVPRVPHVHAKTAVAQNLGILKSIDNYVRPFLEELPKQDRENVASAIRIAEAAVQEQQQWLESELLPGAKGDYRLGIELYQQKLAFALHSPLRPQEIRDLGERRIEELHNQMYAIAKPMYQDQYPLTQFPENPSDPFRRAVIRFGLEKAYANAPQADEIVQTARQSVAAATEFLRQNDVITLFPDPLEIIVMPEFRRGVSLAYCDSPGALETDQPTFYAVSPPPADWTEKQVLSHLREYNNRSIDVLTIHEAMPGHFLQLAHANRYQGKLRHLFQSGVFVEGWAVYSEWMMCEEGFRDHDPLLKLITLKWYLRDVTNALLDLAVHVDGGSRSEGMRMLVEDAFQEEREAAGKWTRAQITSAQLPTYFVGYLEHVALRREAEQMWGDRFNLKAYHDKVLSFGSPPPQFVRALVLDKPIP</sequence>
<dbReference type="PANTHER" id="PTHR33361">
    <property type="entry name" value="GLR0591 PROTEIN"/>
    <property type="match status" value="1"/>
</dbReference>
<evidence type="ECO:0000313" key="2">
    <source>
        <dbReference type="Proteomes" id="UP001416858"/>
    </source>
</evidence>
<gene>
    <name evidence="1" type="ORF">Rcae01_01717</name>
</gene>
<dbReference type="Proteomes" id="UP001416858">
    <property type="component" value="Unassembled WGS sequence"/>
</dbReference>
<dbReference type="Pfam" id="PF05960">
    <property type="entry name" value="DUF885"/>
    <property type="match status" value="1"/>
</dbReference>
<organism evidence="1 2">
    <name type="scientific">Novipirellula caenicola</name>
    <dbReference type="NCBI Taxonomy" id="1536901"/>
    <lineage>
        <taxon>Bacteria</taxon>
        <taxon>Pseudomonadati</taxon>
        <taxon>Planctomycetota</taxon>
        <taxon>Planctomycetia</taxon>
        <taxon>Pirellulales</taxon>
        <taxon>Pirellulaceae</taxon>
        <taxon>Novipirellula</taxon>
    </lineage>
</organism>
<comment type="caution">
    <text evidence="1">The sequence shown here is derived from an EMBL/GenBank/DDBJ whole genome shotgun (WGS) entry which is preliminary data.</text>
</comment>
<evidence type="ECO:0008006" key="3">
    <source>
        <dbReference type="Google" id="ProtNLM"/>
    </source>
</evidence>
<proteinExistence type="predicted"/>
<evidence type="ECO:0000313" key="1">
    <source>
        <dbReference type="EMBL" id="GAA5506265.1"/>
    </source>
</evidence>
<dbReference type="InterPro" id="IPR010281">
    <property type="entry name" value="DUF885"/>
</dbReference>
<dbReference type="PANTHER" id="PTHR33361:SF15">
    <property type="entry name" value="DUF885 FAMILY LIPOPROTEIN"/>
    <property type="match status" value="1"/>
</dbReference>